<dbReference type="AlphaFoldDB" id="A0A7C2P2Z6"/>
<dbReference type="Pfam" id="PF13432">
    <property type="entry name" value="TPR_16"/>
    <property type="match status" value="1"/>
</dbReference>
<dbReference type="InterPro" id="IPR050469">
    <property type="entry name" value="Diguanylate_Cyclase"/>
</dbReference>
<dbReference type="SUPFAM" id="SSF55073">
    <property type="entry name" value="Nucleotide cyclase"/>
    <property type="match status" value="1"/>
</dbReference>
<dbReference type="Pfam" id="PF13374">
    <property type="entry name" value="TPR_10"/>
    <property type="match status" value="1"/>
</dbReference>
<dbReference type="Gene3D" id="1.25.40.10">
    <property type="entry name" value="Tetratricopeptide repeat domain"/>
    <property type="match status" value="3"/>
</dbReference>
<dbReference type="InterPro" id="IPR029787">
    <property type="entry name" value="Nucleotide_cyclase"/>
</dbReference>
<evidence type="ECO:0000313" key="3">
    <source>
        <dbReference type="EMBL" id="HEN27556.1"/>
    </source>
</evidence>
<dbReference type="GO" id="GO:0005886">
    <property type="term" value="C:plasma membrane"/>
    <property type="evidence" value="ECO:0007669"/>
    <property type="project" value="TreeGrafter"/>
</dbReference>
<feature type="repeat" description="TPR" evidence="1">
    <location>
        <begin position="814"/>
        <end position="847"/>
    </location>
</feature>
<dbReference type="SMART" id="SM00028">
    <property type="entry name" value="TPR"/>
    <property type="match status" value="7"/>
</dbReference>
<dbReference type="PROSITE" id="PS50005">
    <property type="entry name" value="TPR"/>
    <property type="match status" value="3"/>
</dbReference>
<sequence>MIQEKIDQYIDELTGARNRKFLSTFTDFEIRRAQRYRTNFSIILFDIDNFKEINDLYGHLEGDKVLKELSQFIMNTLRESDILIRYGGDEFIIYLPNTGFEDAKFVAEKILNSVRSQKIAGRNISLSMGVAEYPRDGKTWQELFNKADVALYRAKRRGKGRIAWVEEVEAVPIIPTSQFVDRIEEKRTLINLVNQDYKLVIVRGGAGIGKTRLVKDTLKRIEGVYYFMGIAYGALSEVPFSLLKDLVKYCYDNYKIETKEALANFDQFEMRAFYSIFPEAGKSIGVKDIDKYKLYDSILKFFKHFSIHKKVLVYIDDIQWADRSSMELLYYVIRNAPADVKFFATFRTEDSPRDYVENFVSQALRERFVFVMDLKPFEYSATSEFISAILQEEADEEVVRFLYTKSGGNPFFIEELIKELYEKGNLLYDGRRWVLNEIENISIPQSIQHIMRKRVQEVEGDKVLEVASCIGHEFSPSIIKGVLEMDMGEIYDSIEKAIKKGILEESGPDIFAFKEDIIRELILQNISQSKRRFYHQRIAIWIEQNKGSISNSDELITYHAYRGGDVEKILHYAPVVAKRAMSQFAYEEAKKFWLYYFEFEKDGQKYVKAALDFVECLMIKGELRYAKEFLEEVQQKFPDHIDAEFYSKLSDVLAEQGLYTEALKYIDKAIELAFPQEANNKNEGQEKQVAEIPLYKYYIEKGWILIKLGRYEDARVVLEQALVNKRYLSKYWEGTLYNVLGVLHAEISSPQDAISYYEKAIEIRESINDFKGLGASYIDIAIVYHDLGDMQKAIEYYEKAREIYKQIGYKGGVITAYIDIGMYYFTSRKYEEAMRNFQNAYHEANLIGSKDSLCLALNNIGSVLRVTHKFSEAEVFYRRALDFAKEINSVEHIIVITRNFVRLYKDGYKDYAKAEEYYKQLEKLLERKELDTGKFVSMLIGAELYILKGDLDKAGRILEELRPHLSEKRFQNFKFWFNFTLAKYCALRGDRVGAGYALRSAYEEAKAKSLKDPDYIVSYFEGLLEFFILTNKKNAALKILNKLGDLYKKYEFLEDLQLLPYLKEEVERIQ</sequence>
<feature type="domain" description="GGDEF" evidence="2">
    <location>
        <begin position="38"/>
        <end position="167"/>
    </location>
</feature>
<dbReference type="InterPro" id="IPR043128">
    <property type="entry name" value="Rev_trsase/Diguanyl_cyclase"/>
</dbReference>
<dbReference type="InterPro" id="IPR027417">
    <property type="entry name" value="P-loop_NTPase"/>
</dbReference>
<dbReference type="EMBL" id="DSOL01000075">
    <property type="protein sequence ID" value="HEN27556.1"/>
    <property type="molecule type" value="Genomic_DNA"/>
</dbReference>
<dbReference type="InterPro" id="IPR019734">
    <property type="entry name" value="TPR_rpt"/>
</dbReference>
<dbReference type="PROSITE" id="PS50887">
    <property type="entry name" value="GGDEF"/>
    <property type="match status" value="1"/>
</dbReference>
<dbReference type="CDD" id="cd01949">
    <property type="entry name" value="GGDEF"/>
    <property type="match status" value="1"/>
</dbReference>
<dbReference type="Pfam" id="PF00990">
    <property type="entry name" value="GGDEF"/>
    <property type="match status" value="1"/>
</dbReference>
<reference evidence="3" key="1">
    <citation type="journal article" date="2020" name="mSystems">
        <title>Genome- and Community-Level Interaction Insights into Carbon Utilization and Element Cycling Functions of Hydrothermarchaeota in Hydrothermal Sediment.</title>
        <authorList>
            <person name="Zhou Z."/>
            <person name="Liu Y."/>
            <person name="Xu W."/>
            <person name="Pan J."/>
            <person name="Luo Z.H."/>
            <person name="Li M."/>
        </authorList>
    </citation>
    <scope>NUCLEOTIDE SEQUENCE [LARGE SCALE GENOMIC DNA]</scope>
    <source>
        <strain evidence="3">SpSt-34</strain>
    </source>
</reference>
<name>A0A7C2P2Z6_UNCW3</name>
<protein>
    <submittedName>
        <fullName evidence="3">Diguanylate cyclase</fullName>
    </submittedName>
</protein>
<dbReference type="FunFam" id="3.30.70.270:FF:000001">
    <property type="entry name" value="Diguanylate cyclase domain protein"/>
    <property type="match status" value="1"/>
</dbReference>
<dbReference type="GO" id="GO:0052621">
    <property type="term" value="F:diguanylate cyclase activity"/>
    <property type="evidence" value="ECO:0007669"/>
    <property type="project" value="TreeGrafter"/>
</dbReference>
<dbReference type="PANTHER" id="PTHR45138:SF9">
    <property type="entry name" value="DIGUANYLATE CYCLASE DGCM-RELATED"/>
    <property type="match status" value="1"/>
</dbReference>
<dbReference type="NCBIfam" id="TIGR00254">
    <property type="entry name" value="GGDEF"/>
    <property type="match status" value="1"/>
</dbReference>
<feature type="repeat" description="TPR" evidence="1">
    <location>
        <begin position="734"/>
        <end position="767"/>
    </location>
</feature>
<dbReference type="Pfam" id="PF13191">
    <property type="entry name" value="AAA_16"/>
    <property type="match status" value="1"/>
</dbReference>
<proteinExistence type="predicted"/>
<dbReference type="Pfam" id="PF13424">
    <property type="entry name" value="TPR_12"/>
    <property type="match status" value="1"/>
</dbReference>
<dbReference type="Gene3D" id="3.30.70.270">
    <property type="match status" value="1"/>
</dbReference>
<gene>
    <name evidence="3" type="ORF">ENQ77_02605</name>
</gene>
<dbReference type="SUPFAM" id="SSF52540">
    <property type="entry name" value="P-loop containing nucleoside triphosphate hydrolases"/>
    <property type="match status" value="1"/>
</dbReference>
<organism evidence="3">
    <name type="scientific">candidate division WOR-3 bacterium</name>
    <dbReference type="NCBI Taxonomy" id="2052148"/>
    <lineage>
        <taxon>Bacteria</taxon>
        <taxon>Bacteria division WOR-3</taxon>
    </lineage>
</organism>
<dbReference type="InterPro" id="IPR041664">
    <property type="entry name" value="AAA_16"/>
</dbReference>
<keyword evidence="1" id="KW-0802">TPR repeat</keyword>
<evidence type="ECO:0000256" key="1">
    <source>
        <dbReference type="PROSITE-ProRule" id="PRU00339"/>
    </source>
</evidence>
<dbReference type="SMART" id="SM00267">
    <property type="entry name" value="GGDEF"/>
    <property type="match status" value="1"/>
</dbReference>
<dbReference type="GO" id="GO:0043709">
    <property type="term" value="P:cell adhesion involved in single-species biofilm formation"/>
    <property type="evidence" value="ECO:0007669"/>
    <property type="project" value="TreeGrafter"/>
</dbReference>
<dbReference type="SUPFAM" id="SSF48452">
    <property type="entry name" value="TPR-like"/>
    <property type="match status" value="3"/>
</dbReference>
<dbReference type="InterPro" id="IPR011990">
    <property type="entry name" value="TPR-like_helical_dom_sf"/>
</dbReference>
<dbReference type="Gene3D" id="3.40.50.300">
    <property type="entry name" value="P-loop containing nucleotide triphosphate hydrolases"/>
    <property type="match status" value="1"/>
</dbReference>
<accession>A0A7C2P2Z6</accession>
<dbReference type="Pfam" id="PF13181">
    <property type="entry name" value="TPR_8"/>
    <property type="match status" value="1"/>
</dbReference>
<feature type="repeat" description="TPR" evidence="1">
    <location>
        <begin position="774"/>
        <end position="807"/>
    </location>
</feature>
<dbReference type="GO" id="GO:1902201">
    <property type="term" value="P:negative regulation of bacterial-type flagellum-dependent cell motility"/>
    <property type="evidence" value="ECO:0007669"/>
    <property type="project" value="TreeGrafter"/>
</dbReference>
<comment type="caution">
    <text evidence="3">The sequence shown here is derived from an EMBL/GenBank/DDBJ whole genome shotgun (WGS) entry which is preliminary data.</text>
</comment>
<evidence type="ECO:0000259" key="2">
    <source>
        <dbReference type="PROSITE" id="PS50887"/>
    </source>
</evidence>
<dbReference type="PANTHER" id="PTHR45138">
    <property type="entry name" value="REGULATORY COMPONENTS OF SENSORY TRANSDUCTION SYSTEM"/>
    <property type="match status" value="1"/>
</dbReference>
<dbReference type="InterPro" id="IPR000160">
    <property type="entry name" value="GGDEF_dom"/>
</dbReference>